<evidence type="ECO:0000313" key="2">
    <source>
        <dbReference type="EMBL" id="GJT37350.1"/>
    </source>
</evidence>
<dbReference type="EMBL" id="BQNB010015217">
    <property type="protein sequence ID" value="GJT37350.1"/>
    <property type="molecule type" value="Genomic_DNA"/>
</dbReference>
<accession>A0ABQ5DDN5</accession>
<dbReference type="Proteomes" id="UP001151760">
    <property type="component" value="Unassembled WGS sequence"/>
</dbReference>
<feature type="region of interest" description="Disordered" evidence="1">
    <location>
        <begin position="132"/>
        <end position="183"/>
    </location>
</feature>
<gene>
    <name evidence="2" type="ORF">Tco_0937215</name>
</gene>
<proteinExistence type="predicted"/>
<protein>
    <submittedName>
        <fullName evidence="2">Uncharacterized protein</fullName>
    </submittedName>
</protein>
<comment type="caution">
    <text evidence="2">The sequence shown here is derived from an EMBL/GenBank/DDBJ whole genome shotgun (WGS) entry which is preliminary data.</text>
</comment>
<sequence>MDLMCKPVYTNAQTTFAVTNLEGNPEVTSFLSGASKVQLGTYVNVQATDLILQEMFEGATDHQVSSPPAYTKHNLTTNPQLRSIQVKAKKLMVKAKQNKCMSNFKKAVKQKFKEYDQKLEALSSINVPKAIKEAVQAKDPPNDCEGEKTSKRSKDTRASSSKSSMKDEAPMDLVQNDILADQP</sequence>
<name>A0ABQ5DDN5_9ASTR</name>
<reference evidence="2" key="2">
    <citation type="submission" date="2022-01" db="EMBL/GenBank/DDBJ databases">
        <authorList>
            <person name="Yamashiro T."/>
            <person name="Shiraishi A."/>
            <person name="Satake H."/>
            <person name="Nakayama K."/>
        </authorList>
    </citation>
    <scope>NUCLEOTIDE SEQUENCE</scope>
</reference>
<feature type="compositionally biased region" description="Basic and acidic residues" evidence="1">
    <location>
        <begin position="145"/>
        <end position="157"/>
    </location>
</feature>
<organism evidence="2 3">
    <name type="scientific">Tanacetum coccineum</name>
    <dbReference type="NCBI Taxonomy" id="301880"/>
    <lineage>
        <taxon>Eukaryota</taxon>
        <taxon>Viridiplantae</taxon>
        <taxon>Streptophyta</taxon>
        <taxon>Embryophyta</taxon>
        <taxon>Tracheophyta</taxon>
        <taxon>Spermatophyta</taxon>
        <taxon>Magnoliopsida</taxon>
        <taxon>eudicotyledons</taxon>
        <taxon>Gunneridae</taxon>
        <taxon>Pentapetalae</taxon>
        <taxon>asterids</taxon>
        <taxon>campanulids</taxon>
        <taxon>Asterales</taxon>
        <taxon>Asteraceae</taxon>
        <taxon>Asteroideae</taxon>
        <taxon>Anthemideae</taxon>
        <taxon>Anthemidinae</taxon>
        <taxon>Tanacetum</taxon>
    </lineage>
</organism>
<evidence type="ECO:0000313" key="3">
    <source>
        <dbReference type="Proteomes" id="UP001151760"/>
    </source>
</evidence>
<evidence type="ECO:0000256" key="1">
    <source>
        <dbReference type="SAM" id="MobiDB-lite"/>
    </source>
</evidence>
<reference evidence="2" key="1">
    <citation type="journal article" date="2022" name="Int. J. Mol. Sci.">
        <title>Draft Genome of Tanacetum Coccineum: Genomic Comparison of Closely Related Tanacetum-Family Plants.</title>
        <authorList>
            <person name="Yamashiro T."/>
            <person name="Shiraishi A."/>
            <person name="Nakayama K."/>
            <person name="Satake H."/>
        </authorList>
    </citation>
    <scope>NUCLEOTIDE SEQUENCE</scope>
</reference>
<keyword evidence="3" id="KW-1185">Reference proteome</keyword>